<protein>
    <submittedName>
        <fullName evidence="4">Uncharacterized protein</fullName>
    </submittedName>
</protein>
<feature type="region of interest" description="Disordered" evidence="2">
    <location>
        <begin position="222"/>
        <end position="252"/>
    </location>
</feature>
<keyword evidence="5" id="KW-1185">Reference proteome</keyword>
<name>A0A7R9BWI9_9CRUS</name>
<evidence type="ECO:0000313" key="4">
    <source>
        <dbReference type="EMBL" id="CAD7281275.1"/>
    </source>
</evidence>
<evidence type="ECO:0000256" key="3">
    <source>
        <dbReference type="SAM" id="SignalP"/>
    </source>
</evidence>
<reference evidence="4" key="1">
    <citation type="submission" date="2020-11" db="EMBL/GenBank/DDBJ databases">
        <authorList>
            <person name="Tran Van P."/>
        </authorList>
    </citation>
    <scope>NUCLEOTIDE SEQUENCE</scope>
</reference>
<feature type="compositionally biased region" description="Basic and acidic residues" evidence="2">
    <location>
        <begin position="222"/>
        <end position="237"/>
    </location>
</feature>
<dbReference type="AlphaFoldDB" id="A0A7R9BWI9"/>
<feature type="region of interest" description="Disordered" evidence="2">
    <location>
        <begin position="274"/>
        <end position="339"/>
    </location>
</feature>
<gene>
    <name evidence="4" type="ORF">NMOB1V02_LOCUS8923</name>
</gene>
<dbReference type="EMBL" id="OA884779">
    <property type="protein sequence ID" value="CAD7281275.1"/>
    <property type="molecule type" value="Genomic_DNA"/>
</dbReference>
<evidence type="ECO:0000313" key="5">
    <source>
        <dbReference type="Proteomes" id="UP000678499"/>
    </source>
</evidence>
<dbReference type="Pfam" id="PF00379">
    <property type="entry name" value="Chitin_bind_4"/>
    <property type="match status" value="1"/>
</dbReference>
<dbReference type="Proteomes" id="UP000678499">
    <property type="component" value="Unassembled WGS sequence"/>
</dbReference>
<evidence type="ECO:0000256" key="1">
    <source>
        <dbReference type="PROSITE-ProRule" id="PRU00497"/>
    </source>
</evidence>
<dbReference type="PROSITE" id="PS51155">
    <property type="entry name" value="CHIT_BIND_RR_2"/>
    <property type="match status" value="1"/>
</dbReference>
<accession>A0A7R9BWI9</accession>
<keyword evidence="1" id="KW-0193">Cuticle</keyword>
<dbReference type="GO" id="GO:0042302">
    <property type="term" value="F:structural constituent of cuticle"/>
    <property type="evidence" value="ECO:0007669"/>
    <property type="project" value="UniProtKB-UniRule"/>
</dbReference>
<dbReference type="PANTHER" id="PTHR35180:SF4">
    <property type="entry name" value="PROTEIN CBG06219"/>
    <property type="match status" value="1"/>
</dbReference>
<dbReference type="EMBL" id="CAJPEX010002742">
    <property type="protein sequence ID" value="CAG0921427.1"/>
    <property type="molecule type" value="Genomic_DNA"/>
</dbReference>
<feature type="compositionally biased region" description="Basic and acidic residues" evidence="2">
    <location>
        <begin position="325"/>
        <end position="335"/>
    </location>
</feature>
<keyword evidence="3" id="KW-0732">Signal</keyword>
<proteinExistence type="predicted"/>
<feature type="chain" id="PRO_5036210294" evidence="3">
    <location>
        <begin position="18"/>
        <end position="501"/>
    </location>
</feature>
<evidence type="ECO:0000256" key="2">
    <source>
        <dbReference type="SAM" id="MobiDB-lite"/>
    </source>
</evidence>
<organism evidence="4">
    <name type="scientific">Notodromas monacha</name>
    <dbReference type="NCBI Taxonomy" id="399045"/>
    <lineage>
        <taxon>Eukaryota</taxon>
        <taxon>Metazoa</taxon>
        <taxon>Ecdysozoa</taxon>
        <taxon>Arthropoda</taxon>
        <taxon>Crustacea</taxon>
        <taxon>Oligostraca</taxon>
        <taxon>Ostracoda</taxon>
        <taxon>Podocopa</taxon>
        <taxon>Podocopida</taxon>
        <taxon>Cypridocopina</taxon>
        <taxon>Cypridoidea</taxon>
        <taxon>Cyprididae</taxon>
        <taxon>Notodromas</taxon>
    </lineage>
</organism>
<dbReference type="InterPro" id="IPR000618">
    <property type="entry name" value="Insect_cuticle"/>
</dbReference>
<feature type="signal peptide" evidence="3">
    <location>
        <begin position="1"/>
        <end position="17"/>
    </location>
</feature>
<sequence>MLWTVSVLLFLLSSGQAIQFFKEHRTVGEEEGVLLPEDEPKQADEKPAYTGAYLKPGVLPEDSFVLHRQNVDDKTYHFAYVAPGQAHQQQSSGGIVTGSYSHSQPGGEDVVVNYVADSSGYRILPPGGAPAPAVKHFDLQEAKYKKHGDDEKQEIKIKPVHQYQPKLQPFYPGHQVFGYYQPFSAVSPSAFIVPYVYQQHPFYHYQYQQPAKNVEQIRKKPEEIAPPRTDLESTDDKDQNEESSNKPWGALAIGSETVIADGDQSRKDLESVVVENKNPNEPPERNLGPPEGFYPGDGAPGPAIGQGGIPEYPGYPSGPGDIEDEDKKRGDDKNKPQAIKPQIPVVNPFYTQFLNNQNKRLDSFVFPAPGNYVPVSAYANALQQHPVSAVHDAQVSPVHVSRPGYISSSWVQHWHQLDFEMASMKVAVICLLVAVAMLGQTEARVCEWIGHSPVCFGDCPSGTLQLASSSSDPVSVSGVSEYVHFGYGCWIGEKKLCCGLI</sequence>
<dbReference type="PANTHER" id="PTHR35180">
    <property type="entry name" value="PROTEIN CBG06219"/>
    <property type="match status" value="1"/>
</dbReference>